<reference evidence="1 2" key="1">
    <citation type="journal article" date="2009" name="Appl. Environ. Microbiol.">
        <title>Genome analysis of the meat starter culture bacterium Staphylococcus carnosus TM300.</title>
        <authorList>
            <person name="Rosenstein R."/>
            <person name="Nerz C."/>
            <person name="Biswas L."/>
            <person name="Resch A."/>
            <person name="Raddatz G."/>
            <person name="Schuster S.C."/>
            <person name="Goetz F."/>
        </authorList>
    </citation>
    <scope>NUCLEOTIDE SEQUENCE [LARGE SCALE GENOMIC DNA]</scope>
    <source>
        <strain evidence="1 2">TM300</strain>
    </source>
</reference>
<evidence type="ECO:0008006" key="3">
    <source>
        <dbReference type="Google" id="ProtNLM"/>
    </source>
</evidence>
<dbReference type="AlphaFoldDB" id="B9DJ27"/>
<dbReference type="OrthoDB" id="9905414at2"/>
<dbReference type="GeneID" id="93794777"/>
<dbReference type="RefSeq" id="WP_015901567.1">
    <property type="nucleotide sequence ID" value="NC_012121.1"/>
</dbReference>
<dbReference type="EMBL" id="AM295250">
    <property type="protein sequence ID" value="CAL29232.1"/>
    <property type="molecule type" value="Genomic_DNA"/>
</dbReference>
<dbReference type="KEGG" id="sca:SCA_2329"/>
<sequence>MKRIWMLSVFLVALLVGCGKNEEYKFLEGSWKNTSLKTGENNYLVFKSNRVMKRFSDKNFSYKYQNEYKYTVENTNENDKFIVKEESPNMVMESTFKKIDKNIIKREYVRISSGELSHEGPDDEMFYRLKK</sequence>
<proteinExistence type="predicted"/>
<dbReference type="Proteomes" id="UP000000444">
    <property type="component" value="Chromosome"/>
</dbReference>
<keyword evidence="2" id="KW-1185">Reference proteome</keyword>
<evidence type="ECO:0000313" key="2">
    <source>
        <dbReference type="Proteomes" id="UP000000444"/>
    </source>
</evidence>
<accession>B9DJ27</accession>
<protein>
    <recommendedName>
        <fullName evidence="3">Lipoprotein</fullName>
    </recommendedName>
</protein>
<gene>
    <name evidence="1" type="ordered locus">Sca_2329</name>
</gene>
<name>B9DJ27_STACT</name>
<evidence type="ECO:0000313" key="1">
    <source>
        <dbReference type="EMBL" id="CAL29232.1"/>
    </source>
</evidence>
<dbReference type="PROSITE" id="PS51257">
    <property type="entry name" value="PROKAR_LIPOPROTEIN"/>
    <property type="match status" value="1"/>
</dbReference>
<dbReference type="HOGENOM" id="CLU_1926273_0_0_9"/>
<dbReference type="BioCyc" id="SCAR396513:SCA_RS11730-MONOMER"/>
<organism evidence="1 2">
    <name type="scientific">Staphylococcus carnosus (strain TM300)</name>
    <dbReference type="NCBI Taxonomy" id="396513"/>
    <lineage>
        <taxon>Bacteria</taxon>
        <taxon>Bacillati</taxon>
        <taxon>Bacillota</taxon>
        <taxon>Bacilli</taxon>
        <taxon>Bacillales</taxon>
        <taxon>Staphylococcaceae</taxon>
        <taxon>Staphylococcus</taxon>
    </lineage>
</organism>